<sequence>MSSLFSETLRPESSPNQQSPGPSTDPFLSPALLPFTAAESDGDFDQEPEIAPR</sequence>
<accession>A0ABW8C158</accession>
<dbReference type="RefSeq" id="WP_399645093.1">
    <property type="nucleotide sequence ID" value="NZ_JBITYG010000002.1"/>
</dbReference>
<proteinExistence type="predicted"/>
<comment type="caution">
    <text evidence="2">The sequence shown here is derived from an EMBL/GenBank/DDBJ whole genome shotgun (WGS) entry which is preliminary data.</text>
</comment>
<dbReference type="EMBL" id="JBITYG010000002">
    <property type="protein sequence ID" value="MFI9100164.1"/>
    <property type="molecule type" value="Genomic_DNA"/>
</dbReference>
<keyword evidence="3" id="KW-1185">Reference proteome</keyword>
<gene>
    <name evidence="2" type="ORF">ACIGXA_06545</name>
</gene>
<evidence type="ECO:0000313" key="2">
    <source>
        <dbReference type="EMBL" id="MFI9100164.1"/>
    </source>
</evidence>
<feature type="region of interest" description="Disordered" evidence="1">
    <location>
        <begin position="1"/>
        <end position="53"/>
    </location>
</feature>
<feature type="compositionally biased region" description="Polar residues" evidence="1">
    <location>
        <begin position="1"/>
        <end position="22"/>
    </location>
</feature>
<feature type="compositionally biased region" description="Acidic residues" evidence="1">
    <location>
        <begin position="40"/>
        <end position="53"/>
    </location>
</feature>
<name>A0ABW8C158_9ACTN</name>
<organism evidence="2 3">
    <name type="scientific">Streptomyces fildesensis</name>
    <dbReference type="NCBI Taxonomy" id="375757"/>
    <lineage>
        <taxon>Bacteria</taxon>
        <taxon>Bacillati</taxon>
        <taxon>Actinomycetota</taxon>
        <taxon>Actinomycetes</taxon>
        <taxon>Kitasatosporales</taxon>
        <taxon>Streptomycetaceae</taxon>
        <taxon>Streptomyces</taxon>
    </lineage>
</organism>
<dbReference type="Proteomes" id="UP001614394">
    <property type="component" value="Unassembled WGS sequence"/>
</dbReference>
<reference evidence="2 3" key="1">
    <citation type="submission" date="2024-10" db="EMBL/GenBank/DDBJ databases">
        <title>The Natural Products Discovery Center: Release of the First 8490 Sequenced Strains for Exploring Actinobacteria Biosynthetic Diversity.</title>
        <authorList>
            <person name="Kalkreuter E."/>
            <person name="Kautsar S.A."/>
            <person name="Yang D."/>
            <person name="Bader C.D."/>
            <person name="Teijaro C.N."/>
            <person name="Fluegel L."/>
            <person name="Davis C.M."/>
            <person name="Simpson J.R."/>
            <person name="Lauterbach L."/>
            <person name="Steele A.D."/>
            <person name="Gui C."/>
            <person name="Meng S."/>
            <person name="Li G."/>
            <person name="Viehrig K."/>
            <person name="Ye F."/>
            <person name="Su P."/>
            <person name="Kiefer A.F."/>
            <person name="Nichols A."/>
            <person name="Cepeda A.J."/>
            <person name="Yan W."/>
            <person name="Fan B."/>
            <person name="Jiang Y."/>
            <person name="Adhikari A."/>
            <person name="Zheng C.-J."/>
            <person name="Schuster L."/>
            <person name="Cowan T.M."/>
            <person name="Smanski M.J."/>
            <person name="Chevrette M.G."/>
            <person name="De Carvalho L.P.S."/>
            <person name="Shen B."/>
        </authorList>
    </citation>
    <scope>NUCLEOTIDE SEQUENCE [LARGE SCALE GENOMIC DNA]</scope>
    <source>
        <strain evidence="2 3">NPDC053399</strain>
    </source>
</reference>
<protein>
    <submittedName>
        <fullName evidence="2">Uncharacterized protein</fullName>
    </submittedName>
</protein>
<evidence type="ECO:0000256" key="1">
    <source>
        <dbReference type="SAM" id="MobiDB-lite"/>
    </source>
</evidence>
<evidence type="ECO:0000313" key="3">
    <source>
        <dbReference type="Proteomes" id="UP001614394"/>
    </source>
</evidence>